<sequence>MKNGLVAKMGSDYSINETKLRKPCTYISNIDKDLKENEIAEAIKNQNVFLTENDQIKVALLRNNKNKTAQFTIMECNGSAFRKLITREVGMGRCTVRET</sequence>
<gene>
    <name evidence="1" type="ORF">HHI36_017215</name>
</gene>
<protein>
    <submittedName>
        <fullName evidence="1">Uncharacterized protein</fullName>
    </submittedName>
</protein>
<name>A0ABD2NME6_9CUCU</name>
<organism evidence="1 2">
    <name type="scientific">Cryptolaemus montrouzieri</name>
    <dbReference type="NCBI Taxonomy" id="559131"/>
    <lineage>
        <taxon>Eukaryota</taxon>
        <taxon>Metazoa</taxon>
        <taxon>Ecdysozoa</taxon>
        <taxon>Arthropoda</taxon>
        <taxon>Hexapoda</taxon>
        <taxon>Insecta</taxon>
        <taxon>Pterygota</taxon>
        <taxon>Neoptera</taxon>
        <taxon>Endopterygota</taxon>
        <taxon>Coleoptera</taxon>
        <taxon>Polyphaga</taxon>
        <taxon>Cucujiformia</taxon>
        <taxon>Coccinelloidea</taxon>
        <taxon>Coccinellidae</taxon>
        <taxon>Scymninae</taxon>
        <taxon>Scymnini</taxon>
        <taxon>Cryptolaemus</taxon>
    </lineage>
</organism>
<evidence type="ECO:0000313" key="2">
    <source>
        <dbReference type="Proteomes" id="UP001516400"/>
    </source>
</evidence>
<dbReference type="Proteomes" id="UP001516400">
    <property type="component" value="Unassembled WGS sequence"/>
</dbReference>
<evidence type="ECO:0000313" key="1">
    <source>
        <dbReference type="EMBL" id="KAL3279709.1"/>
    </source>
</evidence>
<proteinExistence type="predicted"/>
<comment type="caution">
    <text evidence="1">The sequence shown here is derived from an EMBL/GenBank/DDBJ whole genome shotgun (WGS) entry which is preliminary data.</text>
</comment>
<keyword evidence="2" id="KW-1185">Reference proteome</keyword>
<dbReference type="AlphaFoldDB" id="A0ABD2NME6"/>
<reference evidence="1 2" key="1">
    <citation type="journal article" date="2021" name="BMC Biol.">
        <title>Horizontally acquired antibacterial genes associated with adaptive radiation of ladybird beetles.</title>
        <authorList>
            <person name="Li H.S."/>
            <person name="Tang X.F."/>
            <person name="Huang Y.H."/>
            <person name="Xu Z.Y."/>
            <person name="Chen M.L."/>
            <person name="Du X.Y."/>
            <person name="Qiu B.Y."/>
            <person name="Chen P.T."/>
            <person name="Zhang W."/>
            <person name="Slipinski A."/>
            <person name="Escalona H.E."/>
            <person name="Waterhouse R.M."/>
            <person name="Zwick A."/>
            <person name="Pang H."/>
        </authorList>
    </citation>
    <scope>NUCLEOTIDE SEQUENCE [LARGE SCALE GENOMIC DNA]</scope>
    <source>
        <strain evidence="1">SYSU2018</strain>
    </source>
</reference>
<accession>A0ABD2NME6</accession>
<dbReference type="EMBL" id="JABFTP020000124">
    <property type="protein sequence ID" value="KAL3279709.1"/>
    <property type="molecule type" value="Genomic_DNA"/>
</dbReference>
<feature type="non-terminal residue" evidence="1">
    <location>
        <position position="99"/>
    </location>
</feature>